<evidence type="ECO:0000256" key="1">
    <source>
        <dbReference type="SAM" id="SignalP"/>
    </source>
</evidence>
<dbReference type="PROSITE" id="PS51257">
    <property type="entry name" value="PROKAR_LIPOPROTEIN"/>
    <property type="match status" value="1"/>
</dbReference>
<keyword evidence="3" id="KW-1185">Reference proteome</keyword>
<protein>
    <submittedName>
        <fullName evidence="2">Uncharacterized protein</fullName>
    </submittedName>
</protein>
<name>A0ABU1V3E9_9GAMM</name>
<accession>A0ABU1V3E9</accession>
<evidence type="ECO:0000313" key="3">
    <source>
        <dbReference type="Proteomes" id="UP001253595"/>
    </source>
</evidence>
<reference evidence="2 3" key="1">
    <citation type="submission" date="2023-07" db="EMBL/GenBank/DDBJ databases">
        <title>Sorghum-associated microbial communities from plants grown in Nebraska, USA.</title>
        <authorList>
            <person name="Schachtman D."/>
        </authorList>
    </citation>
    <scope>NUCLEOTIDE SEQUENCE [LARGE SCALE GENOMIC DNA]</scope>
    <source>
        <strain evidence="2 3">BE190</strain>
    </source>
</reference>
<feature type="signal peptide" evidence="1">
    <location>
        <begin position="1"/>
        <end position="29"/>
    </location>
</feature>
<sequence length="260" mass="29290">MKFLKKFTPKSFSLLRVSLFLLVAPLVIACTPTQRPLKNGQGYVVVPAGENHYRIEYYLKHAKLAEIYWNTTAVQLCPGGFQVLYNKKHVLNFDMYVPIAGNNVNIGRQEFIQYGEVACDGEPSNAIVLTESKWREFNAETKSIKPVSDRWLTETLQLYVSHLADLPTTTSVAALTKIWGKPRQQSRQNNELLSVWVKGGDSWFPNQIGLLEQDQQLKLIIVLPGVSGYLAGLIEKSSLQGKNLESLITTGILPAYFYRP</sequence>
<keyword evidence="1" id="KW-0732">Signal</keyword>
<evidence type="ECO:0000313" key="2">
    <source>
        <dbReference type="EMBL" id="MDR7091983.1"/>
    </source>
</evidence>
<proteinExistence type="predicted"/>
<organism evidence="2 3">
    <name type="scientific">Cellvibrio fibrivorans</name>
    <dbReference type="NCBI Taxonomy" id="126350"/>
    <lineage>
        <taxon>Bacteria</taxon>
        <taxon>Pseudomonadati</taxon>
        <taxon>Pseudomonadota</taxon>
        <taxon>Gammaproteobacteria</taxon>
        <taxon>Cellvibrionales</taxon>
        <taxon>Cellvibrionaceae</taxon>
        <taxon>Cellvibrio</taxon>
    </lineage>
</organism>
<comment type="caution">
    <text evidence="2">The sequence shown here is derived from an EMBL/GenBank/DDBJ whole genome shotgun (WGS) entry which is preliminary data.</text>
</comment>
<dbReference type="RefSeq" id="WP_310075841.1">
    <property type="nucleotide sequence ID" value="NZ_JAVDVX010000009.1"/>
</dbReference>
<dbReference type="EMBL" id="JAVDVX010000009">
    <property type="protein sequence ID" value="MDR7091983.1"/>
    <property type="molecule type" value="Genomic_DNA"/>
</dbReference>
<gene>
    <name evidence="2" type="ORF">J2X05_004021</name>
</gene>
<dbReference type="Proteomes" id="UP001253595">
    <property type="component" value="Unassembled WGS sequence"/>
</dbReference>
<feature type="chain" id="PRO_5047060754" evidence="1">
    <location>
        <begin position="30"/>
        <end position="260"/>
    </location>
</feature>